<dbReference type="Proteomes" id="UP001139157">
    <property type="component" value="Unassembled WGS sequence"/>
</dbReference>
<evidence type="ECO:0000256" key="1">
    <source>
        <dbReference type="SAM" id="MobiDB-lite"/>
    </source>
</evidence>
<sequence length="146" mass="16306">MTFDPDLDPDVAAAARQVFDAAARLETVGLRVERTDLEGLWRPTPVTEELMSALAAMTGASEELQGYAERVRNGECPWDRIESLARPVPPEVAALKASPSYLWNWDPRPQAPPVRSPKPRGDDGVVGPSDWPDDFDDYPAQRRWYT</sequence>
<keyword evidence="3" id="KW-1185">Reference proteome</keyword>
<feature type="region of interest" description="Disordered" evidence="1">
    <location>
        <begin position="104"/>
        <end position="146"/>
    </location>
</feature>
<comment type="caution">
    <text evidence="2">The sequence shown here is derived from an EMBL/GenBank/DDBJ whole genome shotgun (WGS) entry which is preliminary data.</text>
</comment>
<evidence type="ECO:0000313" key="3">
    <source>
        <dbReference type="Proteomes" id="UP001139157"/>
    </source>
</evidence>
<accession>A0A9X2E2C6</accession>
<dbReference type="RefSeq" id="WP_251909971.1">
    <property type="nucleotide sequence ID" value="NZ_JAMRXG010000002.1"/>
</dbReference>
<evidence type="ECO:0000313" key="2">
    <source>
        <dbReference type="EMBL" id="MCM6772977.1"/>
    </source>
</evidence>
<name>A0A9X2E2C6_9NOCA</name>
<dbReference type="AlphaFoldDB" id="A0A9X2E2C6"/>
<protein>
    <submittedName>
        <fullName evidence="2">Uncharacterized protein</fullName>
    </submittedName>
</protein>
<reference evidence="2" key="1">
    <citation type="submission" date="2022-06" db="EMBL/GenBank/DDBJ databases">
        <title>Novel species in genus nocardia.</title>
        <authorList>
            <person name="Li F."/>
        </authorList>
    </citation>
    <scope>NUCLEOTIDE SEQUENCE</scope>
    <source>
        <strain evidence="2">CDC141</strain>
    </source>
</reference>
<organism evidence="2 3">
    <name type="scientific">Nocardia pulmonis</name>
    <dbReference type="NCBI Taxonomy" id="2951408"/>
    <lineage>
        <taxon>Bacteria</taxon>
        <taxon>Bacillati</taxon>
        <taxon>Actinomycetota</taxon>
        <taxon>Actinomycetes</taxon>
        <taxon>Mycobacteriales</taxon>
        <taxon>Nocardiaceae</taxon>
        <taxon>Nocardia</taxon>
    </lineage>
</organism>
<dbReference type="EMBL" id="JAMRXG010000002">
    <property type="protein sequence ID" value="MCM6772977.1"/>
    <property type="molecule type" value="Genomic_DNA"/>
</dbReference>
<proteinExistence type="predicted"/>
<gene>
    <name evidence="2" type="ORF">NDR86_05760</name>
</gene>